<accession>A0A8S9ZG55</accession>
<dbReference type="AlphaFoldDB" id="A0A8S9ZG55"/>
<organism evidence="1 2">
    <name type="scientific">Meloidogyne graminicola</name>
    <dbReference type="NCBI Taxonomy" id="189291"/>
    <lineage>
        <taxon>Eukaryota</taxon>
        <taxon>Metazoa</taxon>
        <taxon>Ecdysozoa</taxon>
        <taxon>Nematoda</taxon>
        <taxon>Chromadorea</taxon>
        <taxon>Rhabditida</taxon>
        <taxon>Tylenchina</taxon>
        <taxon>Tylenchomorpha</taxon>
        <taxon>Tylenchoidea</taxon>
        <taxon>Meloidogynidae</taxon>
        <taxon>Meloidogyninae</taxon>
        <taxon>Meloidogyne</taxon>
    </lineage>
</organism>
<dbReference type="EMBL" id="JABEBT010000106">
    <property type="protein sequence ID" value="KAF7632278.1"/>
    <property type="molecule type" value="Genomic_DNA"/>
</dbReference>
<feature type="non-terminal residue" evidence="1">
    <location>
        <position position="26"/>
    </location>
</feature>
<protein>
    <submittedName>
        <fullName evidence="1">Uncharacterized protein</fullName>
    </submittedName>
</protein>
<gene>
    <name evidence="1" type="ORF">Mgra_00008287</name>
</gene>
<keyword evidence="2" id="KW-1185">Reference proteome</keyword>
<proteinExistence type="predicted"/>
<sequence length="26" mass="2716">MIKSASCSERKSLTTGSSELCEALLA</sequence>
<name>A0A8S9ZG55_9BILA</name>
<reference evidence="1" key="1">
    <citation type="journal article" date="2020" name="Ecol. Evol.">
        <title>Genome structure and content of the rice root-knot nematode (Meloidogyne graminicola).</title>
        <authorList>
            <person name="Phan N.T."/>
            <person name="Danchin E.G.J."/>
            <person name="Klopp C."/>
            <person name="Perfus-Barbeoch L."/>
            <person name="Kozlowski D.K."/>
            <person name="Koutsovoulos G.D."/>
            <person name="Lopez-Roques C."/>
            <person name="Bouchez O."/>
            <person name="Zahm M."/>
            <person name="Besnard G."/>
            <person name="Bellafiore S."/>
        </authorList>
    </citation>
    <scope>NUCLEOTIDE SEQUENCE</scope>
    <source>
        <strain evidence="1">VN-18</strain>
    </source>
</reference>
<comment type="caution">
    <text evidence="1">The sequence shown here is derived from an EMBL/GenBank/DDBJ whole genome shotgun (WGS) entry which is preliminary data.</text>
</comment>
<evidence type="ECO:0000313" key="2">
    <source>
        <dbReference type="Proteomes" id="UP000605970"/>
    </source>
</evidence>
<evidence type="ECO:0000313" key="1">
    <source>
        <dbReference type="EMBL" id="KAF7632278.1"/>
    </source>
</evidence>
<dbReference type="Proteomes" id="UP000605970">
    <property type="component" value="Unassembled WGS sequence"/>
</dbReference>